<dbReference type="EMBL" id="ASGP02000007">
    <property type="protein sequence ID" value="KAH9497724.1"/>
    <property type="molecule type" value="Genomic_DNA"/>
</dbReference>
<feature type="compositionally biased region" description="Low complexity" evidence="1">
    <location>
        <begin position="149"/>
        <end position="163"/>
    </location>
</feature>
<proteinExistence type="predicted"/>
<sequence>MENNNNNNNLMPMVMILISLSRYQNHSCFGYLIDNDLILSLSSCLKSYPFEKNMMKIFAIENDNNNNKQNLIPLDIKIKRTFRHPYSHNNNHYYYNIDDNINLLLLQIDHQHHHYNNESESESSSPELPLIEFNNSCTIHRHQMEQYHQQQQQQRRRSSSSSSLNLNGKLYIPNVETVFHYYHYECINSPIKCIPHINDWNEYHYYYECDNPCLYNITTNANDDDDDDINSFIGIPLMFKIWMTDNNDDNDNDDENIYNHLVAILIGKSKCNNKLLFVRIDPFVSWIQSKTNYREIISFKTAEIFWLIFIIVYNVLPIFFLLFSCRKMNG</sequence>
<dbReference type="Gene3D" id="2.40.10.10">
    <property type="entry name" value="Trypsin-like serine proteases"/>
    <property type="match status" value="1"/>
</dbReference>
<evidence type="ECO:0000313" key="3">
    <source>
        <dbReference type="EMBL" id="KAH9497724.1"/>
    </source>
</evidence>
<keyword evidence="2" id="KW-0472">Membrane</keyword>
<evidence type="ECO:0008006" key="5">
    <source>
        <dbReference type="Google" id="ProtNLM"/>
    </source>
</evidence>
<feature type="transmembrane region" description="Helical" evidence="2">
    <location>
        <begin position="304"/>
        <end position="323"/>
    </location>
</feature>
<keyword evidence="2" id="KW-1133">Transmembrane helix</keyword>
<dbReference type="AlphaFoldDB" id="A0A922HMR0"/>
<dbReference type="InterPro" id="IPR043504">
    <property type="entry name" value="Peptidase_S1_PA_chymotrypsin"/>
</dbReference>
<keyword evidence="2" id="KW-0812">Transmembrane</keyword>
<organism evidence="3 4">
    <name type="scientific">Dermatophagoides farinae</name>
    <name type="common">American house dust mite</name>
    <dbReference type="NCBI Taxonomy" id="6954"/>
    <lineage>
        <taxon>Eukaryota</taxon>
        <taxon>Metazoa</taxon>
        <taxon>Ecdysozoa</taxon>
        <taxon>Arthropoda</taxon>
        <taxon>Chelicerata</taxon>
        <taxon>Arachnida</taxon>
        <taxon>Acari</taxon>
        <taxon>Acariformes</taxon>
        <taxon>Sarcoptiformes</taxon>
        <taxon>Astigmata</taxon>
        <taxon>Psoroptidia</taxon>
        <taxon>Analgoidea</taxon>
        <taxon>Pyroglyphidae</taxon>
        <taxon>Dermatophagoidinae</taxon>
        <taxon>Dermatophagoides</taxon>
    </lineage>
</organism>
<evidence type="ECO:0000313" key="4">
    <source>
        <dbReference type="Proteomes" id="UP000790347"/>
    </source>
</evidence>
<accession>A0A922HMR0</accession>
<comment type="caution">
    <text evidence="3">The sequence shown here is derived from an EMBL/GenBank/DDBJ whole genome shotgun (WGS) entry which is preliminary data.</text>
</comment>
<evidence type="ECO:0000256" key="2">
    <source>
        <dbReference type="SAM" id="Phobius"/>
    </source>
</evidence>
<gene>
    <name evidence="3" type="ORF">DERF_013687</name>
</gene>
<protein>
    <recommendedName>
        <fullName evidence="5">Peptidase S1 domain-containing protein</fullName>
    </recommendedName>
</protein>
<name>A0A922HMR0_DERFA</name>
<feature type="region of interest" description="Disordered" evidence="1">
    <location>
        <begin position="143"/>
        <end position="163"/>
    </location>
</feature>
<evidence type="ECO:0000256" key="1">
    <source>
        <dbReference type="SAM" id="MobiDB-lite"/>
    </source>
</evidence>
<keyword evidence="4" id="KW-1185">Reference proteome</keyword>
<dbReference type="SUPFAM" id="SSF50494">
    <property type="entry name" value="Trypsin-like serine proteases"/>
    <property type="match status" value="1"/>
</dbReference>
<reference evidence="3" key="2">
    <citation type="journal article" date="2022" name="Res Sq">
        <title>Comparative Genomics Reveals Insights into the Divergent Evolution of Astigmatic Mites and Household Pest Adaptations.</title>
        <authorList>
            <person name="Xiong Q."/>
            <person name="Wan A.T.-Y."/>
            <person name="Liu X.-Y."/>
            <person name="Fung C.S.-H."/>
            <person name="Xiao X."/>
            <person name="Malainual N."/>
            <person name="Hou J."/>
            <person name="Wang L."/>
            <person name="Wang M."/>
            <person name="Yang K."/>
            <person name="Cui Y."/>
            <person name="Leung E."/>
            <person name="Nong W."/>
            <person name="Shin S.-K."/>
            <person name="Au S."/>
            <person name="Jeong K.Y."/>
            <person name="Chew F.T."/>
            <person name="Hui J."/>
            <person name="Leung T.F."/>
            <person name="Tungtrongchitr A."/>
            <person name="Zhong N."/>
            <person name="Liu Z."/>
            <person name="Tsui S."/>
        </authorList>
    </citation>
    <scope>NUCLEOTIDE SEQUENCE</scope>
    <source>
        <strain evidence="3">Derf</strain>
        <tissue evidence="3">Whole organism</tissue>
    </source>
</reference>
<dbReference type="Proteomes" id="UP000790347">
    <property type="component" value="Unassembled WGS sequence"/>
</dbReference>
<dbReference type="InterPro" id="IPR009003">
    <property type="entry name" value="Peptidase_S1_PA"/>
</dbReference>
<reference evidence="3" key="1">
    <citation type="submission" date="2013-05" db="EMBL/GenBank/DDBJ databases">
        <authorList>
            <person name="Yim A.K.Y."/>
            <person name="Chan T.F."/>
            <person name="Ji K.M."/>
            <person name="Liu X.Y."/>
            <person name="Zhou J.W."/>
            <person name="Li R.Q."/>
            <person name="Yang K.Y."/>
            <person name="Li J."/>
            <person name="Li M."/>
            <person name="Law P.T.W."/>
            <person name="Wu Y.L."/>
            <person name="Cai Z.L."/>
            <person name="Qin H."/>
            <person name="Bao Y."/>
            <person name="Leung R.K.K."/>
            <person name="Ng P.K.S."/>
            <person name="Zou J."/>
            <person name="Zhong X.J."/>
            <person name="Ran P.X."/>
            <person name="Zhong N.S."/>
            <person name="Liu Z.G."/>
            <person name="Tsui S.K.W."/>
        </authorList>
    </citation>
    <scope>NUCLEOTIDE SEQUENCE</scope>
    <source>
        <strain evidence="3">Derf</strain>
        <tissue evidence="3">Whole organism</tissue>
    </source>
</reference>